<dbReference type="Proteomes" id="UP000633219">
    <property type="component" value="Unassembled WGS sequence"/>
</dbReference>
<feature type="transmembrane region" description="Helical" evidence="1">
    <location>
        <begin position="63"/>
        <end position="84"/>
    </location>
</feature>
<name>A0A936YRN5_9HYPH</name>
<keyword evidence="1" id="KW-0472">Membrane</keyword>
<gene>
    <name evidence="2" type="ORF">JJB09_26285</name>
</gene>
<protein>
    <submittedName>
        <fullName evidence="2">Uncharacterized protein</fullName>
    </submittedName>
</protein>
<dbReference type="AlphaFoldDB" id="A0A936YRN5"/>
<comment type="caution">
    <text evidence="2">The sequence shown here is derived from an EMBL/GenBank/DDBJ whole genome shotgun (WGS) entry which is preliminary data.</text>
</comment>
<evidence type="ECO:0000313" key="2">
    <source>
        <dbReference type="EMBL" id="MBL0375520.1"/>
    </source>
</evidence>
<dbReference type="RefSeq" id="WP_201664064.1">
    <property type="nucleotide sequence ID" value="NZ_JAEQNC010000028.1"/>
</dbReference>
<sequence length="151" mass="16283">MDIEGLVPAVRCSAPLVVEKVVVLRSVVADVLAGISLRDWFTRHAIHDLHQESQSWRELRYQVTPTLICAIWISAICFLARITFATARIVKCPIQADGPTGFAGSGFKYDVNRTPTAGAVKSHALSDFLGAVATIDGVHVAISKIVDVTKG</sequence>
<keyword evidence="1" id="KW-0812">Transmembrane</keyword>
<keyword evidence="3" id="KW-1185">Reference proteome</keyword>
<organism evidence="2 3">
    <name type="scientific">Rhizobium setariae</name>
    <dbReference type="NCBI Taxonomy" id="2801340"/>
    <lineage>
        <taxon>Bacteria</taxon>
        <taxon>Pseudomonadati</taxon>
        <taxon>Pseudomonadota</taxon>
        <taxon>Alphaproteobacteria</taxon>
        <taxon>Hyphomicrobiales</taxon>
        <taxon>Rhizobiaceae</taxon>
        <taxon>Rhizobium/Agrobacterium group</taxon>
        <taxon>Rhizobium</taxon>
    </lineage>
</organism>
<evidence type="ECO:0000313" key="3">
    <source>
        <dbReference type="Proteomes" id="UP000633219"/>
    </source>
</evidence>
<evidence type="ECO:0000256" key="1">
    <source>
        <dbReference type="SAM" id="Phobius"/>
    </source>
</evidence>
<dbReference type="EMBL" id="JAEQNC010000028">
    <property type="protein sequence ID" value="MBL0375520.1"/>
    <property type="molecule type" value="Genomic_DNA"/>
</dbReference>
<accession>A0A936YRN5</accession>
<keyword evidence="1" id="KW-1133">Transmembrane helix</keyword>
<reference evidence="2" key="1">
    <citation type="submission" date="2021-01" db="EMBL/GenBank/DDBJ databases">
        <title>Rhizobium sp. strain KVB221 16S ribosomal RNA gene Genome sequencing and assembly.</title>
        <authorList>
            <person name="Kang M."/>
        </authorList>
    </citation>
    <scope>NUCLEOTIDE SEQUENCE</scope>
    <source>
        <strain evidence="2">KVB221</strain>
    </source>
</reference>
<proteinExistence type="predicted"/>